<dbReference type="EMBL" id="CP015378">
    <property type="protein sequence ID" value="ANC78158.1"/>
    <property type="molecule type" value="Genomic_DNA"/>
</dbReference>
<evidence type="ECO:0000256" key="3">
    <source>
        <dbReference type="ARBA" id="ARBA00022989"/>
    </source>
</evidence>
<reference evidence="9 10" key="1">
    <citation type="submission" date="2016-04" db="EMBL/GenBank/DDBJ databases">
        <title>Complete genome sequence of Fictibacillus phosphorivorans G25-29, a strain toxic to nematodes.</title>
        <authorList>
            <person name="Zheng Z."/>
        </authorList>
    </citation>
    <scope>NUCLEOTIDE SEQUENCE [LARGE SCALE GENOMIC DNA]</scope>
    <source>
        <strain evidence="9 10">G25-29</strain>
    </source>
</reference>
<comment type="subcellular location">
    <subcellularLocation>
        <location evidence="8">Cell membrane</location>
        <topology evidence="8">Single-pass membrane protein</topology>
    </subcellularLocation>
    <text evidence="8">Colocalized with FtsZ to the nascent septal site.</text>
</comment>
<feature type="topological domain" description="Cytoplasmic" evidence="8">
    <location>
        <begin position="22"/>
        <end position="563"/>
    </location>
</feature>
<dbReference type="HAMAP" id="MF_00728">
    <property type="entry name" value="EzrA"/>
    <property type="match status" value="1"/>
</dbReference>
<keyword evidence="2 8" id="KW-0812">Transmembrane</keyword>
<evidence type="ECO:0000256" key="7">
    <source>
        <dbReference type="ARBA" id="ARBA00023306"/>
    </source>
</evidence>
<evidence type="ECO:0000313" key="9">
    <source>
        <dbReference type="EMBL" id="ANC78158.1"/>
    </source>
</evidence>
<keyword evidence="6 8" id="KW-0717">Septation</keyword>
<organism evidence="9 10">
    <name type="scientific">Fictibacillus phosphorivorans</name>
    <dbReference type="NCBI Taxonomy" id="1221500"/>
    <lineage>
        <taxon>Bacteria</taxon>
        <taxon>Bacillati</taxon>
        <taxon>Bacillota</taxon>
        <taxon>Bacilli</taxon>
        <taxon>Bacillales</taxon>
        <taxon>Fictibacillaceae</taxon>
        <taxon>Fictibacillus</taxon>
    </lineage>
</organism>
<evidence type="ECO:0000256" key="5">
    <source>
        <dbReference type="ARBA" id="ARBA00023136"/>
    </source>
</evidence>
<sequence length="563" mass="66193">MIYIVIAIVTFLALILYGAMSRRRVYKEIDRLEAWKMQIMNRPLTEEISKVKGMAMIGETEEKFEMWRQEWDEMVTTQLPNLEEDLFDAEEYTDKYRFKKAKSILAGVSQSLDKIDMRIKEITSEINELVTSEELNREEIVEAKEKLQETKKYYLTHIRALGQTAPIFDKELDEIKALFETFESLTVQGSHLEARQRLVESLNRISDCRTKMQGVPELLVILQSDIPNSLKELSTGFTEMEQQGYVLHHIGIEKEISSLKDLNDKALNKVLELELESAQKDMDETIQKMDQLYEMLENEVHSKQFVMSEREIFDTNIQDLHDRIENLKQETQIVSSTYLIEQNEAEMQKKIEKLFHKLQSRFLIIEDSIEEKRESYSVIREMMEEMQKQMEELQRSQKVYEEMLHNLRKDELETKQSLRELRKKLLEARRMVQKSNLPGLPEHYLITIGKAEEYIIEVSKKLDEKPLEMSDVSYVLNKAHEAVNEGYDETSKMIENAFLAEKLIQYGNRFRSSYQSVSVRLIEAEIAFRNYQYEDALEIAASAIESVRPGILKEMEINLKSHV</sequence>
<dbReference type="GO" id="GO:0000921">
    <property type="term" value="P:septin ring assembly"/>
    <property type="evidence" value="ECO:0007669"/>
    <property type="project" value="InterPro"/>
</dbReference>
<dbReference type="AlphaFoldDB" id="A0A160IP37"/>
<evidence type="ECO:0000313" key="10">
    <source>
        <dbReference type="Proteomes" id="UP000076623"/>
    </source>
</evidence>
<comment type="similarity">
    <text evidence="8">Belongs to the EzrA family.</text>
</comment>
<keyword evidence="7 8" id="KW-0131">Cell cycle</keyword>
<proteinExistence type="inferred from homology"/>
<keyword evidence="4 8" id="KW-0175">Coiled coil</keyword>
<evidence type="ECO:0000256" key="2">
    <source>
        <dbReference type="ARBA" id="ARBA00022692"/>
    </source>
</evidence>
<dbReference type="GO" id="GO:0005940">
    <property type="term" value="C:septin ring"/>
    <property type="evidence" value="ECO:0007669"/>
    <property type="project" value="InterPro"/>
</dbReference>
<keyword evidence="3 8" id="KW-1133">Transmembrane helix</keyword>
<accession>A0A160IP37</accession>
<keyword evidence="10" id="KW-1185">Reference proteome</keyword>
<dbReference type="GO" id="GO:0000917">
    <property type="term" value="P:division septum assembly"/>
    <property type="evidence" value="ECO:0007669"/>
    <property type="project" value="UniProtKB-KW"/>
</dbReference>
<dbReference type="NCBIfam" id="NF003413">
    <property type="entry name" value="PRK04778.1-7"/>
    <property type="match status" value="1"/>
</dbReference>
<feature type="coiled-coil region" evidence="8">
    <location>
        <begin position="369"/>
        <end position="424"/>
    </location>
</feature>
<name>A0A160IP37_9BACL</name>
<keyword evidence="1 8" id="KW-0132">Cell division</keyword>
<evidence type="ECO:0000256" key="1">
    <source>
        <dbReference type="ARBA" id="ARBA00022618"/>
    </source>
</evidence>
<evidence type="ECO:0000256" key="4">
    <source>
        <dbReference type="ARBA" id="ARBA00023054"/>
    </source>
</evidence>
<comment type="function">
    <text evidence="8">Negative regulator of FtsZ ring formation; modulates the frequency and position of FtsZ ring formation. Inhibits FtsZ ring formation at polar sites. Interacts either with FtsZ or with one of its binding partners to promote depolymerization.</text>
</comment>
<feature type="topological domain" description="Extracellular" evidence="8">
    <location>
        <begin position="1"/>
        <end position="2"/>
    </location>
</feature>
<keyword evidence="8" id="KW-1003">Cell membrane</keyword>
<dbReference type="RefSeq" id="WP_066396840.1">
    <property type="nucleotide sequence ID" value="NZ_CP015378.1"/>
</dbReference>
<dbReference type="GO" id="GO:0005886">
    <property type="term" value="C:plasma membrane"/>
    <property type="evidence" value="ECO:0007669"/>
    <property type="project" value="UniProtKB-SubCell"/>
</dbReference>
<dbReference type="InterPro" id="IPR010379">
    <property type="entry name" value="EzrA"/>
</dbReference>
<gene>
    <name evidence="8" type="primary">ezrA</name>
    <name evidence="9" type="ORF">ABE65_015675</name>
</gene>
<feature type="coiled-coil region" evidence="8">
    <location>
        <begin position="256"/>
        <end position="330"/>
    </location>
</feature>
<dbReference type="Pfam" id="PF06160">
    <property type="entry name" value="EzrA"/>
    <property type="match status" value="1"/>
</dbReference>
<dbReference type="KEGG" id="fpn:ABE65_015675"/>
<protein>
    <recommendedName>
        <fullName evidence="8">Septation ring formation regulator EzrA</fullName>
    </recommendedName>
</protein>
<evidence type="ECO:0000256" key="8">
    <source>
        <dbReference type="HAMAP-Rule" id="MF_00728"/>
    </source>
</evidence>
<dbReference type="STRING" id="1221500.ABE65_015675"/>
<keyword evidence="5 8" id="KW-0472">Membrane</keyword>
<evidence type="ECO:0000256" key="6">
    <source>
        <dbReference type="ARBA" id="ARBA00023210"/>
    </source>
</evidence>
<dbReference type="Proteomes" id="UP000076623">
    <property type="component" value="Chromosome"/>
</dbReference>